<organism evidence="3 4">
    <name type="scientific">Mesorhizobium delmotii</name>
    <dbReference type="NCBI Taxonomy" id="1631247"/>
    <lineage>
        <taxon>Bacteria</taxon>
        <taxon>Pseudomonadati</taxon>
        <taxon>Pseudomonadota</taxon>
        <taxon>Alphaproteobacteria</taxon>
        <taxon>Hyphomicrobiales</taxon>
        <taxon>Phyllobacteriaceae</taxon>
        <taxon>Mesorhizobium</taxon>
    </lineage>
</organism>
<evidence type="ECO:0000259" key="2">
    <source>
        <dbReference type="Pfam" id="PF12697"/>
    </source>
</evidence>
<dbReference type="PANTHER" id="PTHR43798">
    <property type="entry name" value="MONOACYLGLYCEROL LIPASE"/>
    <property type="match status" value="1"/>
</dbReference>
<dbReference type="InterPro" id="IPR000073">
    <property type="entry name" value="AB_hydrolase_1"/>
</dbReference>
<dbReference type="InterPro" id="IPR029058">
    <property type="entry name" value="AB_hydrolase_fold"/>
</dbReference>
<proteinExistence type="predicted"/>
<protein>
    <submittedName>
        <fullName evidence="3">Putative hydrolase</fullName>
    </submittedName>
</protein>
<dbReference type="GO" id="GO:0016020">
    <property type="term" value="C:membrane"/>
    <property type="evidence" value="ECO:0007669"/>
    <property type="project" value="TreeGrafter"/>
</dbReference>
<accession>A0A2P9AGU8</accession>
<dbReference type="GO" id="GO:0016787">
    <property type="term" value="F:hydrolase activity"/>
    <property type="evidence" value="ECO:0007669"/>
    <property type="project" value="UniProtKB-KW"/>
</dbReference>
<evidence type="ECO:0000313" key="4">
    <source>
        <dbReference type="Proteomes" id="UP000245698"/>
    </source>
</evidence>
<name>A0A2P9AGU8_9HYPH</name>
<dbReference type="Proteomes" id="UP000245698">
    <property type="component" value="Unassembled WGS sequence"/>
</dbReference>
<keyword evidence="1 3" id="KW-0378">Hydrolase</keyword>
<dbReference type="PANTHER" id="PTHR43798:SF31">
    <property type="entry name" value="AB HYDROLASE SUPERFAMILY PROTEIN YCLE"/>
    <property type="match status" value="1"/>
</dbReference>
<dbReference type="SUPFAM" id="SSF53474">
    <property type="entry name" value="alpha/beta-Hydrolases"/>
    <property type="match status" value="1"/>
</dbReference>
<dbReference type="EMBL" id="FUIG01000020">
    <property type="protein sequence ID" value="SJM30358.1"/>
    <property type="molecule type" value="Genomic_DNA"/>
</dbReference>
<dbReference type="RefSeq" id="WP_244602762.1">
    <property type="nucleotide sequence ID" value="NZ_FUIG01000020.1"/>
</dbReference>
<sequence>MIIGAVVSKWRIEMKIHSVIGGGGVKLHVREWGKADAPAILFIHGWSQNHLCWRKQYESELADAFRLVAFDLRGHGMSEAPEAQQQYTEPKPWADDIAAIVGQLGLNRPVLVGWSYAGFIICDYVRAYGQDAIAGINFVGAAVSLDRAAFGVLIGPGFLDHVPGATAGDDFPSNVQAIRDFVQGCTARPLPRDEYEVALCWNIVVAPRVRAALVTRAINSDDVLTMLERPVLMTQGRSDTVVLPAMGDHILKTCPTSTASWYPETGHAPFIEDSSRFNRELADFVRKATTS</sequence>
<evidence type="ECO:0000313" key="3">
    <source>
        <dbReference type="EMBL" id="SJM30358.1"/>
    </source>
</evidence>
<feature type="domain" description="AB hydrolase-1" evidence="2">
    <location>
        <begin position="40"/>
        <end position="278"/>
    </location>
</feature>
<keyword evidence="4" id="KW-1185">Reference proteome</keyword>
<gene>
    <name evidence="3" type="ORF">BQ8482_140005</name>
</gene>
<evidence type="ECO:0000256" key="1">
    <source>
        <dbReference type="ARBA" id="ARBA00022801"/>
    </source>
</evidence>
<dbReference type="AlphaFoldDB" id="A0A2P9AGU8"/>
<dbReference type="Gene3D" id="3.40.50.1820">
    <property type="entry name" value="alpha/beta hydrolase"/>
    <property type="match status" value="1"/>
</dbReference>
<dbReference type="InterPro" id="IPR050266">
    <property type="entry name" value="AB_hydrolase_sf"/>
</dbReference>
<reference evidence="4" key="1">
    <citation type="submission" date="2016-12" db="EMBL/GenBank/DDBJ databases">
        <authorList>
            <person name="Brunel B."/>
        </authorList>
    </citation>
    <scope>NUCLEOTIDE SEQUENCE [LARGE SCALE GENOMIC DNA]</scope>
</reference>
<dbReference type="Pfam" id="PF12697">
    <property type="entry name" value="Abhydrolase_6"/>
    <property type="match status" value="1"/>
</dbReference>